<dbReference type="Proteomes" id="UP000826651">
    <property type="component" value="Unassembled WGS sequence"/>
</dbReference>
<evidence type="ECO:0000313" key="3">
    <source>
        <dbReference type="Proteomes" id="UP000826651"/>
    </source>
</evidence>
<dbReference type="EMBL" id="JAGSHT010000018">
    <property type="protein sequence ID" value="MBZ2198264.1"/>
    <property type="molecule type" value="Genomic_DNA"/>
</dbReference>
<sequence>MKPLTEKQIRTSFINASRGDANRAVLPDLGAIAWDDLDYLGWQDPKSPLSAYVVLELDGDPTAILLRSGDARTGRVRRQAMCAWCEDVIDTGDVVLYVARRGGDSGRRGNTIGTLICRQFVCSANVRRTPTAVEANDAAGRELIVSRRIAGLRERSEQFVREIRSTR</sequence>
<organism evidence="2 3">
    <name type="scientific">Occultella gossypii</name>
    <dbReference type="NCBI Taxonomy" id="2800820"/>
    <lineage>
        <taxon>Bacteria</taxon>
        <taxon>Bacillati</taxon>
        <taxon>Actinomycetota</taxon>
        <taxon>Actinomycetes</taxon>
        <taxon>Micrococcales</taxon>
        <taxon>Ruaniaceae</taxon>
        <taxon>Occultella</taxon>
    </lineage>
</organism>
<feature type="domain" description="Elongation factor G-binding protein C-terminal treble-clef zinc-finger" evidence="1">
    <location>
        <begin position="8"/>
        <end position="163"/>
    </location>
</feature>
<evidence type="ECO:0000259" key="1">
    <source>
        <dbReference type="Pfam" id="PF16571"/>
    </source>
</evidence>
<dbReference type="Pfam" id="PF16571">
    <property type="entry name" value="FBP_C"/>
    <property type="match status" value="1"/>
</dbReference>
<proteinExistence type="predicted"/>
<dbReference type="RefSeq" id="WP_223408891.1">
    <property type="nucleotide sequence ID" value="NZ_JAGSHT010000018.1"/>
</dbReference>
<accession>A0ABS7SER2</accession>
<name>A0ABS7SER2_9MICO</name>
<comment type="caution">
    <text evidence="2">The sequence shown here is derived from an EMBL/GenBank/DDBJ whole genome shotgun (WGS) entry which is preliminary data.</text>
</comment>
<protein>
    <submittedName>
        <fullName evidence="2">FBP domain-containing protein</fullName>
    </submittedName>
</protein>
<evidence type="ECO:0000313" key="2">
    <source>
        <dbReference type="EMBL" id="MBZ2198264.1"/>
    </source>
</evidence>
<dbReference type="InterPro" id="IPR032330">
    <property type="entry name" value="EF-G-binding_C"/>
</dbReference>
<reference evidence="2 3" key="1">
    <citation type="submission" date="2021-04" db="EMBL/GenBank/DDBJ databases">
        <title>Ruania sp. nov., isolated from sandy soil of mangrove forest.</title>
        <authorList>
            <person name="Ge X."/>
            <person name="Huang R."/>
            <person name="Liu W."/>
        </authorList>
    </citation>
    <scope>NUCLEOTIDE SEQUENCE [LARGE SCALE GENOMIC DNA]</scope>
    <source>
        <strain evidence="2 3">N2-46</strain>
    </source>
</reference>
<gene>
    <name evidence="2" type="ORF">KCQ71_19090</name>
</gene>
<keyword evidence="3" id="KW-1185">Reference proteome</keyword>